<dbReference type="GO" id="GO:0005929">
    <property type="term" value="C:cilium"/>
    <property type="evidence" value="ECO:0007669"/>
    <property type="project" value="UniProtKB-SubCell"/>
</dbReference>
<evidence type="ECO:0000256" key="6">
    <source>
        <dbReference type="ARBA" id="ARBA00022692"/>
    </source>
</evidence>
<feature type="transmembrane region" description="Helical" evidence="19">
    <location>
        <begin position="2991"/>
        <end position="3015"/>
    </location>
</feature>
<keyword evidence="12 19" id="KW-0472">Membrane</keyword>
<feature type="transmembrane region" description="Helical" evidence="19">
    <location>
        <begin position="2304"/>
        <end position="2328"/>
    </location>
</feature>
<evidence type="ECO:0000259" key="23">
    <source>
        <dbReference type="PROSITE" id="PS51111"/>
    </source>
</evidence>
<dbReference type="Pfam" id="PF00801">
    <property type="entry name" value="PKD"/>
    <property type="match status" value="4"/>
</dbReference>
<evidence type="ECO:0000256" key="15">
    <source>
        <dbReference type="ARBA" id="ARBA00023273"/>
    </source>
</evidence>
<evidence type="ECO:0000256" key="13">
    <source>
        <dbReference type="ARBA" id="ARBA00023157"/>
    </source>
</evidence>
<keyword evidence="13" id="KW-1015">Disulfide bond</keyword>
<dbReference type="Gene3D" id="2.60.40.10">
    <property type="entry name" value="Immunoglobulins"/>
    <property type="match status" value="3"/>
</dbReference>
<comment type="similarity">
    <text evidence="3">Belongs to the polycystin family.</text>
</comment>
<keyword evidence="15" id="KW-0966">Cell projection</keyword>
<keyword evidence="25" id="KW-1185">Reference proteome</keyword>
<evidence type="ECO:0000256" key="2">
    <source>
        <dbReference type="ARBA" id="ARBA00004651"/>
    </source>
</evidence>
<dbReference type="PROSITE" id="PS51111">
    <property type="entry name" value="REJ"/>
    <property type="match status" value="1"/>
</dbReference>
<feature type="transmembrane region" description="Helical" evidence="19">
    <location>
        <begin position="2266"/>
        <end position="2284"/>
    </location>
</feature>
<comment type="caution">
    <text evidence="17">Lacks conserved residue(s) required for the propagation of feature annotation.</text>
</comment>
<feature type="domain" description="PKD" evidence="21">
    <location>
        <begin position="51"/>
        <end position="91"/>
    </location>
</feature>
<keyword evidence="16" id="KW-0407">Ion channel</keyword>
<feature type="domain" description="PKD" evidence="21">
    <location>
        <begin position="305"/>
        <end position="366"/>
    </location>
</feature>
<dbReference type="Pfam" id="PF02010">
    <property type="entry name" value="REJ"/>
    <property type="match status" value="1"/>
</dbReference>
<keyword evidence="5" id="KW-1003">Cell membrane</keyword>
<evidence type="ECO:0000313" key="24">
    <source>
        <dbReference type="EMBL" id="KAK2560675.1"/>
    </source>
</evidence>
<reference evidence="24" key="1">
    <citation type="journal article" date="2023" name="G3 (Bethesda)">
        <title>Whole genome assembly and annotation of the endangered Caribbean coral Acropora cervicornis.</title>
        <authorList>
            <person name="Selwyn J.D."/>
            <person name="Vollmer S.V."/>
        </authorList>
    </citation>
    <scope>NUCLEOTIDE SEQUENCE</scope>
    <source>
        <strain evidence="24">K2</strain>
    </source>
</reference>
<dbReference type="CDD" id="cd01752">
    <property type="entry name" value="PLAT_polycystin"/>
    <property type="match status" value="1"/>
</dbReference>
<protein>
    <submittedName>
        <fullName evidence="24">Polycystic kidney disease protein 1-like 2</fullName>
    </submittedName>
</protein>
<dbReference type="SUPFAM" id="SSF49723">
    <property type="entry name" value="Lipase/lipooxygenase domain (PLAT/LH2 domain)"/>
    <property type="match status" value="1"/>
</dbReference>
<dbReference type="SMART" id="SM00308">
    <property type="entry name" value="LH2"/>
    <property type="match status" value="1"/>
</dbReference>
<dbReference type="CDD" id="cd00146">
    <property type="entry name" value="PKD"/>
    <property type="match status" value="3"/>
</dbReference>
<keyword evidence="4" id="KW-0813">Transport</keyword>
<dbReference type="InterPro" id="IPR013122">
    <property type="entry name" value="PKD1_2_channel"/>
</dbReference>
<dbReference type="InterPro" id="IPR051223">
    <property type="entry name" value="Polycystin"/>
</dbReference>
<accession>A0AAD9V4R2</accession>
<sequence length="3218" mass="360745">MKTSRTFILGACLLAFELIVTSEAFFNVTSNLVRSSQAFNLTISDSCSANYIVDFGDSTPAVTLSQAQKIVSHSYATAGTYNITVQFSGAVPAAGCKTAEQSMDVRDPIVNMTASLNSTLCRISEHLDLTVTVSPVSPVTGHWRFNKTDNWTKGSVECSKEIGEKQLFVLAENGISVSITECLPKIKVIDFDFVAEPGAAFTPVKLTRTAVTGLEDESNYTFVWDFGHGQIKNCSNLTVTKSFNESNIEPGYLVILRIYDKNGHSAKLEKYVKIHEPLEPPIQVSHKNITAKNSPLEFTVLPHKGNDVTYQWNFGDRSTIQNTTNRSITYAYSTAGVQCVLLTAKNAISEQLATFKISVLSPVGGLSFVSKITPAQTGASTRIGVEVRNGGDFNISVNYGDGSPPVVISRVDDVLNSFVISLRHNYSSPGQYNVSVKAWNVLNTETISSIAVVQDPVRNLTFQNTFPTKCLEVNGTMNVLLTVNGSDPRYYIHFGDGKNATSNESSFNHSYFTFGNYRLNITAFNDVSSVSKNTDVTVCKPVIPISQLKVTASPTNISDPVTFTLSMAEGSDIECSFKFGDDTFEYFGTRCFNKTYLADGVTSDKTPFMNLEFKTHHNYSKVGRYEVHVYCLNRWSSGNVTLYSLVQSPIEGLQINPLSPVIVGSFAVNWTMTNGTNVTFELDVQGTSTSYSSFKSDMGDSPTISVNKAGVFVVSLNAKNLVSESNHSFVLVVQDDVTEVEFKTWTTSSDWGSGIPGFGKDNNTFPCEYPVNFTAKPNKGTNLTYWWKFGEGTELNTSKPTHEHKFNDREPHKEYLTEVTVFNLVSSVTEKFLLKLETSVLGLAITDNSPVKVIYPTNFHLSFSRYGYRTCVTVHMGDGDGVFVWGVPECKKTGHKFINITDWTTPSIAFIHNYTTIGSFNVTVNATNTVSQKILHFKSVTSALSCFYPNASILDIGTNFSHPRKVKRSESVLIQTKNEIDCEASKSTSFRWEVYDISKDPKDFQQRTPEKLVRTGDQPYFQISARSFHFGFYKFVFTVMMLDVDGISGSAEGFIHVVATQDSLLPAIDGGPRKRFKFGSVITLNSSSSIDQDYANITESNPEYYWLCRNISNPEFDTNGNLSAIPLVTVPEVATGYMEDLGGCFGTGAGRLPILEATGKIDTRKGMRENASYVITLVLVTHNPFFVKKHSFSQIGVVVPGDPPEVAVGCAQICPEKVNIDQKLSLKGACVVCFGRLTFEWELYWHNGSNVAPTDKNKMVKFPDLNEMSTTSIYSLNLVIKANKLPPNTYHTAIFKAFRPSGQFGEYLHTFITNSPPENGTCDVTPKNGTAMYTLFAINCSDWEDADLPLTYEFAYESFNKESVFFIGDTPFINSVYLPMGHEKNDFNLTVKIRVVDRLGAATTLRVLIKVYRPTLIGEGGISLSDIIESDDGLLKGALISGDLKETVEIISSLSSILNFMERQDEQEEQGGNLDEEATKSKEKRKEFRREILHDLKSFSVETVGQVKMMASAIDTITEAPKELTQESQELAFSSLNQMSTLLETIAQGTTAFEVIKEAGTSLNSAIGNVVVSSARSAEFGSNETEGTEGIVSAKNRTRNLDRLIDDVSSSIMKKILAGDVPVEVNTRFCNLTLKKSLLKDLGQELISNDKTKFALPTLDEMGLSYKQNGTEKYSSVNVKIILWVEQLHPDGDCLLTATDGDCSLKVAATFALRGSLHFFTFLFQLTSFPNNTFTWSESSKEVKSFAVGLTMKDEQQNPLDTSNFSEYVNVYIPRDTGKLSDLEEFNLVPFKDDEFIQYHTIDVNSLKYSLHFQIIPVNESKEMQVFLRYSFRPTPDNFDYNWTLPDFGSCSFKNASRNESYSAAGTRTPKEQVVIDVAKDCKRDPYTVSISNSLITKTGTYYLAVHYKSPDPAEPSEEGHQVSTNSARQRREIPLACRGASGRMKRSCVIIPPPPPKPTTPSKIREGTIPANVDFQGNIFNPNTTERYLLRVFSSNCIFWNETTESWINQGCKVGDETSPARIHCQCNHLTTFASDFLVAPNPIDFGKVFSADLSKNPVVLIVVCLLFGLYFILVFIARRYDKKDLEKLGATAIQNRGEAVFPYLISVRTGVRQNAGTTSSVYIVLSGDQSQSSPMALVDPGRKVFQRGQENNFVFALPRSLGEITHIRIWHDNSGSNASWYLSRISVDNLQTDERWYFICERWLAVEEGDGRVERVLPVASDKELTHFQHLFVSKTVRELGDGHLWFSVITRPATSPFTRVQRISCCLSLLCLTMVTNAMFYDLGNKGASMMVSIGSFQLDVRTFIIGLQASLIIFPVNLALVQIFRSVRPKKSKQHADKEAADNTNYFSDISRSPSEESLPKVSGKELYFEREDDAKAEEEQRGKDKKKKKGLPHCFVYFAWVLCFLASVTGAVFTVFYSLSWGAEISNKWLVAFLTSFVQSILVIQPVKVVFASLLFALIIRKPLDSNEDPSEKKEIKESADGQETGTDVMCYYEDNGSLGPPDDAFLKSAREIRLKEVRMSEILKEILAYFIFVFFLLAVAYGNKDPHMYLLRKNLQDIFVAVDQTGVDMDTATDVDHFFHWSRETLLSNLYPGVLYNNKTDKYTGFIDDRYNYLVGISRLRQARVQKDSCVIAKNLKDVFSDCLAEYSVFNEESGDYDVGWKYLNKTSTTHSRRRRSVEEQFAFRNRSKQETLRQFGDGIRIRSRRAIVPVYTSTSGRQQRKKKLSGDTEKTYFVLDSAVLADGSIVSCPTRWFHRSALELRGFPFVGHMALYGGGGYPADLGYDYATALTVVADLHSHNWVDKQTRAVFVEFTVYNANVNLFGIAYLFLEFLPTGGAFPTAHFAVSRLYSYTGPFSSFMLACQVLLILFMFYFLYREGKAIYKKRKAYFHGFFNWMEVITVICEFAMVILYLARWWQVDKNLISLRHNPKDFVSFQYAGAADEALTVIMGLLVFLVTLRFLKLFRFNKRMSLIGSTLKECAKPLLSFLISFMLLFLGYAVLAFLVFGVSNENFKSFLSTFETQTSIILGDFDYRNLEETNRLIGPFYFFSFMYFSVFYLLNMFMAIINDSFAEVKASNDKQQNEYEMVEFILSKFKESFGLSRNRIETGKSPFRDKSSGFPASPPFSPSDYKFRENEEDFLTTLSQTRFSQHRGKNVLRAMAALKKKLDQLNLLAERKTQSELEDNQLFLDVLDRVKFHGHLQADSSSTVV</sequence>
<feature type="transmembrane region" description="Helical" evidence="19">
    <location>
        <begin position="2862"/>
        <end position="2882"/>
    </location>
</feature>
<gene>
    <name evidence="24" type="ORF">P5673_016437</name>
</gene>
<dbReference type="InterPro" id="IPR013783">
    <property type="entry name" value="Ig-like_fold"/>
</dbReference>
<evidence type="ECO:0000313" key="25">
    <source>
        <dbReference type="Proteomes" id="UP001249851"/>
    </source>
</evidence>
<keyword evidence="14" id="KW-0325">Glycoprotein</keyword>
<proteinExistence type="inferred from homology"/>
<organism evidence="24 25">
    <name type="scientific">Acropora cervicornis</name>
    <name type="common">Staghorn coral</name>
    <dbReference type="NCBI Taxonomy" id="6130"/>
    <lineage>
        <taxon>Eukaryota</taxon>
        <taxon>Metazoa</taxon>
        <taxon>Cnidaria</taxon>
        <taxon>Anthozoa</taxon>
        <taxon>Hexacorallia</taxon>
        <taxon>Scleractinia</taxon>
        <taxon>Astrocoeniina</taxon>
        <taxon>Acroporidae</taxon>
        <taxon>Acropora</taxon>
    </lineage>
</organism>
<dbReference type="InterPro" id="IPR000203">
    <property type="entry name" value="GPS"/>
</dbReference>
<name>A0AAD9V4R2_ACRCE</name>
<dbReference type="Pfam" id="PF01825">
    <property type="entry name" value="GPS"/>
    <property type="match status" value="1"/>
</dbReference>
<dbReference type="PROSITE" id="PS50095">
    <property type="entry name" value="PLAT"/>
    <property type="match status" value="1"/>
</dbReference>
<feature type="region of interest" description="Disordered" evidence="18">
    <location>
        <begin position="1465"/>
        <end position="1484"/>
    </location>
</feature>
<comment type="subcellular location">
    <subcellularLocation>
        <location evidence="2">Cell membrane</location>
        <topology evidence="2">Multi-pass membrane protein</topology>
    </subcellularLocation>
    <subcellularLocation>
        <location evidence="1">Cell projection</location>
        <location evidence="1">Cilium</location>
    </subcellularLocation>
</comment>
<dbReference type="SMART" id="SM00089">
    <property type="entry name" value="PKD"/>
    <property type="match status" value="8"/>
</dbReference>
<dbReference type="FunFam" id="1.10.287.70:FF:000055">
    <property type="entry name" value="Polycystic kidney disease 2-like 1"/>
    <property type="match status" value="1"/>
</dbReference>
<evidence type="ECO:0000256" key="12">
    <source>
        <dbReference type="ARBA" id="ARBA00023136"/>
    </source>
</evidence>
<dbReference type="GO" id="GO:0005886">
    <property type="term" value="C:plasma membrane"/>
    <property type="evidence" value="ECO:0007669"/>
    <property type="project" value="UniProtKB-SubCell"/>
</dbReference>
<dbReference type="InterPro" id="IPR000601">
    <property type="entry name" value="PKD_dom"/>
</dbReference>
<evidence type="ECO:0000256" key="17">
    <source>
        <dbReference type="PROSITE-ProRule" id="PRU00152"/>
    </source>
</evidence>
<dbReference type="SUPFAM" id="SSF49299">
    <property type="entry name" value="PKD domain"/>
    <property type="match status" value="6"/>
</dbReference>
<evidence type="ECO:0000256" key="19">
    <source>
        <dbReference type="SAM" id="Phobius"/>
    </source>
</evidence>
<dbReference type="PANTHER" id="PTHR10877:SF150">
    <property type="entry name" value="REJ DOMAIN-CONTAINING PROTEIN"/>
    <property type="match status" value="1"/>
</dbReference>
<feature type="domain" description="PLAT" evidence="22">
    <location>
        <begin position="2103"/>
        <end position="2220"/>
    </location>
</feature>
<keyword evidence="10" id="KW-0406">Ion transport</keyword>
<evidence type="ECO:0000256" key="4">
    <source>
        <dbReference type="ARBA" id="ARBA00022448"/>
    </source>
</evidence>
<dbReference type="SUPFAM" id="SSF81324">
    <property type="entry name" value="Voltage-gated potassium channels"/>
    <property type="match status" value="1"/>
</dbReference>
<dbReference type="Pfam" id="PF01477">
    <property type="entry name" value="PLAT"/>
    <property type="match status" value="1"/>
</dbReference>
<dbReference type="Gene3D" id="1.10.287.70">
    <property type="match status" value="1"/>
</dbReference>
<dbReference type="EMBL" id="JARQWQ010000035">
    <property type="protein sequence ID" value="KAK2560675.1"/>
    <property type="molecule type" value="Genomic_DNA"/>
</dbReference>
<feature type="transmembrane region" description="Helical" evidence="19">
    <location>
        <begin position="2060"/>
        <end position="2079"/>
    </location>
</feature>
<evidence type="ECO:0000256" key="16">
    <source>
        <dbReference type="ARBA" id="ARBA00023303"/>
    </source>
</evidence>
<dbReference type="InterPro" id="IPR046338">
    <property type="entry name" value="GAIN_dom_sf"/>
</dbReference>
<feature type="transmembrane region" description="Helical" evidence="19">
    <location>
        <begin position="2894"/>
        <end position="2920"/>
    </location>
</feature>
<keyword evidence="6 19" id="KW-0812">Transmembrane</keyword>
<dbReference type="GO" id="GO:0050982">
    <property type="term" value="P:detection of mechanical stimulus"/>
    <property type="evidence" value="ECO:0007669"/>
    <property type="project" value="TreeGrafter"/>
</dbReference>
<keyword evidence="11" id="KW-0969">Cilium</keyword>
<feature type="transmembrane region" description="Helical" evidence="19">
    <location>
        <begin position="2442"/>
        <end position="2465"/>
    </location>
</feature>
<feature type="signal peptide" evidence="20">
    <location>
        <begin position="1"/>
        <end position="24"/>
    </location>
</feature>
<dbReference type="InterPro" id="IPR036392">
    <property type="entry name" value="PLAT/LH2_dom_sf"/>
</dbReference>
<evidence type="ECO:0000256" key="1">
    <source>
        <dbReference type="ARBA" id="ARBA00004138"/>
    </source>
</evidence>
<keyword evidence="8 19" id="KW-1133">Transmembrane helix</keyword>
<feature type="transmembrane region" description="Helical" evidence="19">
    <location>
        <begin position="2400"/>
        <end position="2422"/>
    </location>
</feature>
<evidence type="ECO:0000256" key="14">
    <source>
        <dbReference type="ARBA" id="ARBA00023180"/>
    </source>
</evidence>
<feature type="domain" description="REJ" evidence="23">
    <location>
        <begin position="1194"/>
        <end position="1689"/>
    </location>
</feature>
<evidence type="ECO:0000259" key="22">
    <source>
        <dbReference type="PROSITE" id="PS50095"/>
    </source>
</evidence>
<dbReference type="GO" id="GO:0005262">
    <property type="term" value="F:calcium channel activity"/>
    <property type="evidence" value="ECO:0007669"/>
    <property type="project" value="TreeGrafter"/>
</dbReference>
<evidence type="ECO:0000256" key="7">
    <source>
        <dbReference type="ARBA" id="ARBA00022729"/>
    </source>
</evidence>
<dbReference type="InterPro" id="IPR000434">
    <property type="entry name" value="PC1"/>
</dbReference>
<dbReference type="InterPro" id="IPR035986">
    <property type="entry name" value="PKD_dom_sf"/>
</dbReference>
<feature type="transmembrane region" description="Helical" evidence="19">
    <location>
        <begin position="2528"/>
        <end position="2548"/>
    </location>
</feature>
<keyword evidence="9" id="KW-0175">Coiled coil</keyword>
<keyword evidence="7 20" id="KW-0732">Signal</keyword>
<dbReference type="InterPro" id="IPR002859">
    <property type="entry name" value="PKD/REJ-like"/>
</dbReference>
<dbReference type="PRINTS" id="PR00500">
    <property type="entry name" value="POLYCYSTIN1"/>
</dbReference>
<dbReference type="PROSITE" id="PS50093">
    <property type="entry name" value="PKD"/>
    <property type="match status" value="3"/>
</dbReference>
<dbReference type="Gene3D" id="2.60.60.20">
    <property type="entry name" value="PLAT/LH2 domain"/>
    <property type="match status" value="1"/>
</dbReference>
<dbReference type="Gene3D" id="2.60.220.50">
    <property type="match status" value="1"/>
</dbReference>
<dbReference type="InterPro" id="IPR014010">
    <property type="entry name" value="REJ_dom"/>
</dbReference>
<evidence type="ECO:0000256" key="3">
    <source>
        <dbReference type="ARBA" id="ARBA00007200"/>
    </source>
</evidence>
<evidence type="ECO:0000256" key="5">
    <source>
        <dbReference type="ARBA" id="ARBA00022475"/>
    </source>
</evidence>
<dbReference type="SMART" id="SM00303">
    <property type="entry name" value="GPS"/>
    <property type="match status" value="1"/>
</dbReference>
<evidence type="ECO:0000259" key="21">
    <source>
        <dbReference type="PROSITE" id="PS50093"/>
    </source>
</evidence>
<dbReference type="InterPro" id="IPR022409">
    <property type="entry name" value="PKD/Chitinase_dom"/>
</dbReference>
<evidence type="ECO:0000256" key="9">
    <source>
        <dbReference type="ARBA" id="ARBA00023054"/>
    </source>
</evidence>
<feature type="domain" description="PKD" evidence="21">
    <location>
        <begin position="484"/>
        <end position="538"/>
    </location>
</feature>
<evidence type="ECO:0000256" key="20">
    <source>
        <dbReference type="SAM" id="SignalP"/>
    </source>
</evidence>
<comment type="caution">
    <text evidence="24">The sequence shown here is derived from an EMBL/GenBank/DDBJ whole genome shotgun (WGS) entry which is preliminary data.</text>
</comment>
<dbReference type="PANTHER" id="PTHR10877">
    <property type="entry name" value="POLYCYSTIN FAMILY MEMBER"/>
    <property type="match status" value="1"/>
</dbReference>
<dbReference type="Pfam" id="PF08016">
    <property type="entry name" value="PKD_channel"/>
    <property type="match status" value="1"/>
</dbReference>
<dbReference type="InterPro" id="IPR001024">
    <property type="entry name" value="PLAT/LH2_dom"/>
</dbReference>
<dbReference type="InterPro" id="IPR046791">
    <property type="entry name" value="Polycystin_dom"/>
</dbReference>
<evidence type="ECO:0000256" key="8">
    <source>
        <dbReference type="ARBA" id="ARBA00022989"/>
    </source>
</evidence>
<feature type="region of interest" description="Disordered" evidence="18">
    <location>
        <begin position="3117"/>
        <end position="3138"/>
    </location>
</feature>
<dbReference type="Pfam" id="PF20519">
    <property type="entry name" value="Polycystin_dom"/>
    <property type="match status" value="2"/>
</dbReference>
<dbReference type="InterPro" id="IPR042060">
    <property type="entry name" value="PLAT_polycystin1"/>
</dbReference>
<dbReference type="Proteomes" id="UP001249851">
    <property type="component" value="Unassembled WGS sequence"/>
</dbReference>
<evidence type="ECO:0000256" key="10">
    <source>
        <dbReference type="ARBA" id="ARBA00023065"/>
    </source>
</evidence>
<evidence type="ECO:0000256" key="18">
    <source>
        <dbReference type="SAM" id="MobiDB-lite"/>
    </source>
</evidence>
<evidence type="ECO:0000256" key="11">
    <source>
        <dbReference type="ARBA" id="ARBA00023069"/>
    </source>
</evidence>
<feature type="transmembrane region" description="Helical" evidence="19">
    <location>
        <begin position="3053"/>
        <end position="3074"/>
    </location>
</feature>
<reference evidence="24" key="2">
    <citation type="journal article" date="2023" name="Science">
        <title>Genomic signatures of disease resistance in endangered staghorn corals.</title>
        <authorList>
            <person name="Vollmer S.V."/>
            <person name="Selwyn J.D."/>
            <person name="Despard B.A."/>
            <person name="Roesel C.L."/>
        </authorList>
    </citation>
    <scope>NUCLEOTIDE SEQUENCE</scope>
    <source>
        <strain evidence="24">K2</strain>
    </source>
</reference>
<feature type="chain" id="PRO_5041941695" evidence="20">
    <location>
        <begin position="25"/>
        <end position="3218"/>
    </location>
</feature>
<feature type="transmembrane region" description="Helical" evidence="19">
    <location>
        <begin position="2951"/>
        <end position="2971"/>
    </location>
</feature>